<dbReference type="GO" id="GO:0016747">
    <property type="term" value="F:acyltransferase activity, transferring groups other than amino-acyl groups"/>
    <property type="evidence" value="ECO:0007669"/>
    <property type="project" value="InterPro"/>
</dbReference>
<evidence type="ECO:0000313" key="6">
    <source>
        <dbReference type="Proteomes" id="UP000799764"/>
    </source>
</evidence>
<keyword evidence="2" id="KW-0012">Acyltransferase</keyword>
<dbReference type="Proteomes" id="UP000799764">
    <property type="component" value="Unassembled WGS sequence"/>
</dbReference>
<dbReference type="InterPro" id="IPR016181">
    <property type="entry name" value="Acyl_CoA_acyltransferase"/>
</dbReference>
<evidence type="ECO:0000256" key="3">
    <source>
        <dbReference type="ARBA" id="ARBA00038502"/>
    </source>
</evidence>
<accession>A0A9P4U6U4</accession>
<feature type="non-terminal residue" evidence="5">
    <location>
        <position position="1"/>
    </location>
</feature>
<reference evidence="5" key="1">
    <citation type="journal article" date="2020" name="Stud. Mycol.">
        <title>101 Dothideomycetes genomes: a test case for predicting lifestyles and emergence of pathogens.</title>
        <authorList>
            <person name="Haridas S."/>
            <person name="Albert R."/>
            <person name="Binder M."/>
            <person name="Bloem J."/>
            <person name="Labutti K."/>
            <person name="Salamov A."/>
            <person name="Andreopoulos B."/>
            <person name="Baker S."/>
            <person name="Barry K."/>
            <person name="Bills G."/>
            <person name="Bluhm B."/>
            <person name="Cannon C."/>
            <person name="Castanera R."/>
            <person name="Culley D."/>
            <person name="Daum C."/>
            <person name="Ezra D."/>
            <person name="Gonzalez J."/>
            <person name="Henrissat B."/>
            <person name="Kuo A."/>
            <person name="Liang C."/>
            <person name="Lipzen A."/>
            <person name="Lutzoni F."/>
            <person name="Magnuson J."/>
            <person name="Mondo S."/>
            <person name="Nolan M."/>
            <person name="Ohm R."/>
            <person name="Pangilinan J."/>
            <person name="Park H.-J."/>
            <person name="Ramirez L."/>
            <person name="Alfaro M."/>
            <person name="Sun H."/>
            <person name="Tritt A."/>
            <person name="Yoshinaga Y."/>
            <person name="Zwiers L.-H."/>
            <person name="Turgeon B."/>
            <person name="Goodwin S."/>
            <person name="Spatafora J."/>
            <person name="Crous P."/>
            <person name="Grigoriev I."/>
        </authorList>
    </citation>
    <scope>NUCLEOTIDE SEQUENCE</scope>
    <source>
        <strain evidence="5">CBS 690.94</strain>
    </source>
</reference>
<feature type="domain" description="N-acetyltransferase" evidence="4">
    <location>
        <begin position="1"/>
        <end position="126"/>
    </location>
</feature>
<evidence type="ECO:0000259" key="4">
    <source>
        <dbReference type="Pfam" id="PF13302"/>
    </source>
</evidence>
<feature type="non-terminal residue" evidence="5">
    <location>
        <position position="126"/>
    </location>
</feature>
<keyword evidence="1" id="KW-0808">Transferase</keyword>
<dbReference type="Pfam" id="PF13302">
    <property type="entry name" value="Acetyltransf_3"/>
    <property type="match status" value="1"/>
</dbReference>
<sequence length="126" mass="13738">RLVLREFGPGDAEAYFTLESQDSVVRYQTWGPRTRTQAGSEVARIIEASEAVPRTHVELAVECGGAFIGRVGANVQRARPRADLWFSFLPGWQGKGFATEAMEAFVALLGGPLELEIECDPRNAGS</sequence>
<proteinExistence type="inferred from homology"/>
<evidence type="ECO:0000256" key="2">
    <source>
        <dbReference type="ARBA" id="ARBA00023315"/>
    </source>
</evidence>
<dbReference type="InterPro" id="IPR051531">
    <property type="entry name" value="N-acetyltransferase"/>
</dbReference>
<evidence type="ECO:0000256" key="1">
    <source>
        <dbReference type="ARBA" id="ARBA00022679"/>
    </source>
</evidence>
<dbReference type="SUPFAM" id="SSF55729">
    <property type="entry name" value="Acyl-CoA N-acyltransferases (Nat)"/>
    <property type="match status" value="1"/>
</dbReference>
<dbReference type="PANTHER" id="PTHR43792:SF8">
    <property type="entry name" value="[RIBOSOMAL PROTEIN US5]-ALANINE N-ACETYLTRANSFERASE"/>
    <property type="match status" value="1"/>
</dbReference>
<dbReference type="InterPro" id="IPR000182">
    <property type="entry name" value="GNAT_dom"/>
</dbReference>
<name>A0A9P4U6U4_9PLEO</name>
<dbReference type="Gene3D" id="3.40.630.30">
    <property type="match status" value="1"/>
</dbReference>
<dbReference type="OrthoDB" id="630895at2759"/>
<dbReference type="EMBL" id="MU001509">
    <property type="protein sequence ID" value="KAF2439430.1"/>
    <property type="molecule type" value="Genomic_DNA"/>
</dbReference>
<organism evidence="5 6">
    <name type="scientific">Karstenula rhodostoma CBS 690.94</name>
    <dbReference type="NCBI Taxonomy" id="1392251"/>
    <lineage>
        <taxon>Eukaryota</taxon>
        <taxon>Fungi</taxon>
        <taxon>Dikarya</taxon>
        <taxon>Ascomycota</taxon>
        <taxon>Pezizomycotina</taxon>
        <taxon>Dothideomycetes</taxon>
        <taxon>Pleosporomycetidae</taxon>
        <taxon>Pleosporales</taxon>
        <taxon>Massarineae</taxon>
        <taxon>Didymosphaeriaceae</taxon>
        <taxon>Karstenula</taxon>
    </lineage>
</organism>
<protein>
    <recommendedName>
        <fullName evidence="4">N-acetyltransferase domain-containing protein</fullName>
    </recommendedName>
</protein>
<comment type="similarity">
    <text evidence="3">Belongs to the acetyltransferase family. RimJ subfamily.</text>
</comment>
<evidence type="ECO:0000313" key="5">
    <source>
        <dbReference type="EMBL" id="KAF2439430.1"/>
    </source>
</evidence>
<keyword evidence="6" id="KW-1185">Reference proteome</keyword>
<dbReference type="PANTHER" id="PTHR43792">
    <property type="entry name" value="GNAT FAMILY, PUTATIVE (AFU_ORTHOLOGUE AFUA_3G00765)-RELATED-RELATED"/>
    <property type="match status" value="1"/>
</dbReference>
<dbReference type="AlphaFoldDB" id="A0A9P4U6U4"/>
<comment type="caution">
    <text evidence="5">The sequence shown here is derived from an EMBL/GenBank/DDBJ whole genome shotgun (WGS) entry which is preliminary data.</text>
</comment>
<gene>
    <name evidence="5" type="ORF">P171DRAFT_316959</name>
</gene>